<organism evidence="4 5">
    <name type="scientific">Candidatus Daviesbacteria bacterium GW2011_GWA1_36_8</name>
    <dbReference type="NCBI Taxonomy" id="1618417"/>
    <lineage>
        <taxon>Bacteria</taxon>
        <taxon>Candidatus Daviesiibacteriota</taxon>
    </lineage>
</organism>
<dbReference type="Proteomes" id="UP000034448">
    <property type="component" value="Unassembled WGS sequence"/>
</dbReference>
<evidence type="ECO:0000256" key="1">
    <source>
        <dbReference type="SAM" id="MobiDB-lite"/>
    </source>
</evidence>
<evidence type="ECO:0000256" key="2">
    <source>
        <dbReference type="SAM" id="Phobius"/>
    </source>
</evidence>
<dbReference type="InterPro" id="IPR008972">
    <property type="entry name" value="Cupredoxin"/>
</dbReference>
<dbReference type="EMBL" id="LBSJ01000021">
    <property type="protein sequence ID" value="KKQ15177.1"/>
    <property type="molecule type" value="Genomic_DNA"/>
</dbReference>
<evidence type="ECO:0000259" key="3">
    <source>
        <dbReference type="Pfam" id="PF13473"/>
    </source>
</evidence>
<feature type="region of interest" description="Disordered" evidence="1">
    <location>
        <begin position="29"/>
        <end position="68"/>
    </location>
</feature>
<protein>
    <recommendedName>
        <fullName evidence="3">EfeO-type cupredoxin-like domain-containing protein</fullName>
    </recommendedName>
</protein>
<proteinExistence type="predicted"/>
<accession>A0A0G0FBB7</accession>
<keyword evidence="2" id="KW-0812">Transmembrane</keyword>
<keyword evidence="2" id="KW-0472">Membrane</keyword>
<reference evidence="4 5" key="1">
    <citation type="journal article" date="2015" name="Nature">
        <title>rRNA introns, odd ribosomes, and small enigmatic genomes across a large radiation of phyla.</title>
        <authorList>
            <person name="Brown C.T."/>
            <person name="Hug L.A."/>
            <person name="Thomas B.C."/>
            <person name="Sharon I."/>
            <person name="Castelle C.J."/>
            <person name="Singh A."/>
            <person name="Wilkins M.J."/>
            <person name="Williams K.H."/>
            <person name="Banfield J.F."/>
        </authorList>
    </citation>
    <scope>NUCLEOTIDE SEQUENCE [LARGE SCALE GENOMIC DNA]</scope>
</reference>
<gene>
    <name evidence="4" type="ORF">US28_C0021G0008</name>
</gene>
<dbReference type="InterPro" id="IPR052721">
    <property type="entry name" value="ET_Amicyanin"/>
</dbReference>
<feature type="domain" description="EfeO-type cupredoxin-like" evidence="3">
    <location>
        <begin position="55"/>
        <end position="147"/>
    </location>
</feature>
<keyword evidence="2" id="KW-1133">Transmembrane helix</keyword>
<dbReference type="Gene3D" id="2.60.40.420">
    <property type="entry name" value="Cupredoxins - blue copper proteins"/>
    <property type="match status" value="1"/>
</dbReference>
<dbReference type="InterPro" id="IPR028096">
    <property type="entry name" value="EfeO_Cupredoxin"/>
</dbReference>
<dbReference type="PANTHER" id="PTHR36507:SF1">
    <property type="entry name" value="BLL1555 PROTEIN"/>
    <property type="match status" value="1"/>
</dbReference>
<dbReference type="Pfam" id="PF13473">
    <property type="entry name" value="Cupredoxin_1"/>
    <property type="match status" value="1"/>
</dbReference>
<comment type="caution">
    <text evidence="4">The sequence shown here is derived from an EMBL/GenBank/DDBJ whole genome shotgun (WGS) entry which is preliminary data.</text>
</comment>
<dbReference type="AlphaFoldDB" id="A0A0G0FBB7"/>
<dbReference type="SUPFAM" id="SSF49503">
    <property type="entry name" value="Cupredoxins"/>
    <property type="match status" value="1"/>
</dbReference>
<evidence type="ECO:0000313" key="4">
    <source>
        <dbReference type="EMBL" id="KKQ15177.1"/>
    </source>
</evidence>
<name>A0A0G0FBB7_9BACT</name>
<dbReference type="PANTHER" id="PTHR36507">
    <property type="entry name" value="BLL1555 PROTEIN"/>
    <property type="match status" value="1"/>
</dbReference>
<feature type="transmembrane region" description="Helical" evidence="2">
    <location>
        <begin position="6"/>
        <end position="24"/>
    </location>
</feature>
<sequence>MNSRNLIIAIVVIVLLGAGGWYFLNSQNAQSPQDPAPTLTPQSMTQDEQAPSTDSSQTASEAAVKITSSGFEPQTITIKAGETLTWTNSDTADHTVNSAVHPTHQVYPPLNVGNIPQGGSKSLMFPDKGTYKYHDHLNPTLFGTVAVE</sequence>
<evidence type="ECO:0000313" key="5">
    <source>
        <dbReference type="Proteomes" id="UP000034448"/>
    </source>
</evidence>